<organism evidence="1">
    <name type="scientific">uncultured Pleomorphomonas sp</name>
    <dbReference type="NCBI Taxonomy" id="442121"/>
    <lineage>
        <taxon>Bacteria</taxon>
        <taxon>Pseudomonadati</taxon>
        <taxon>Pseudomonadota</taxon>
        <taxon>Alphaproteobacteria</taxon>
        <taxon>Hyphomicrobiales</taxon>
        <taxon>Pleomorphomonadaceae</taxon>
        <taxon>Pleomorphomonas</taxon>
        <taxon>environmental samples</taxon>
    </lineage>
</organism>
<accession>A0A212L9L4</accession>
<evidence type="ECO:0000313" key="1">
    <source>
        <dbReference type="EMBL" id="SCM74261.1"/>
    </source>
</evidence>
<gene>
    <name evidence="1" type="ORF">KL86PLE_130149</name>
</gene>
<sequence>MIYAGGRYTSLFFDKESVEVALWMNSLDIDAHVLTHRLPGQPNSNGRVHPKDIALVDGLTALGRLSPVLPLLHVPLAANVTID</sequence>
<proteinExistence type="predicted"/>
<reference evidence="1" key="1">
    <citation type="submission" date="2016-08" db="EMBL/GenBank/DDBJ databases">
        <authorList>
            <person name="Seilhamer J.J."/>
        </authorList>
    </citation>
    <scope>NUCLEOTIDE SEQUENCE</scope>
    <source>
        <strain evidence="1">86</strain>
    </source>
</reference>
<name>A0A212L9L4_9HYPH</name>
<dbReference type="EMBL" id="FMJD01000005">
    <property type="protein sequence ID" value="SCM74261.1"/>
    <property type="molecule type" value="Genomic_DNA"/>
</dbReference>
<protein>
    <submittedName>
        <fullName evidence="1">Uncharacterized protein</fullName>
    </submittedName>
</protein>
<dbReference type="AlphaFoldDB" id="A0A212L9L4"/>